<dbReference type="InterPro" id="IPR005467">
    <property type="entry name" value="His_kinase_dom"/>
</dbReference>
<dbReference type="Pfam" id="PF00512">
    <property type="entry name" value="HisKA"/>
    <property type="match status" value="1"/>
</dbReference>
<dbReference type="InterPro" id="IPR036890">
    <property type="entry name" value="HATPase_C_sf"/>
</dbReference>
<dbReference type="SUPFAM" id="SSF103190">
    <property type="entry name" value="Sensory domain-like"/>
    <property type="match status" value="1"/>
</dbReference>
<dbReference type="Pfam" id="PF00072">
    <property type="entry name" value="Response_reg"/>
    <property type="match status" value="1"/>
</dbReference>
<feature type="modified residue" description="4-aspartylphosphate" evidence="15">
    <location>
        <position position="755"/>
    </location>
</feature>
<sequence>MFTKDLPWYRTMSFKALGILGLMLAVVVITIVYVMETTGDSMVRDSANQRVEAQVENVARTLGQLSNNVSTVALSLADTLEITDTQEDIEHTLAVMLNNENIRSVVASGGFWPEPHIYTSGKSKASVFIAFNEDGSYQRIDDYNSDIARPYHIEEWYAPTRFVRGAAYWSRAYIDPYTKESMVTCSVPIIKEGDFYGVVTIDVRLAKLQAFLSRSGEKLGGYLAMFDRGGRLMSYPNSVAPPDKEQLPTVLEIAGNDSRFSELALVISSAMQGERLALQRNANIQDLAEQIVTATPDINFGYALSIAAELNPDKGVFQDTEKLFIHQLERDPVLNEPTLVLARLLPGTNWMLIGALPERLLKVEATTLKNDLFFAMSLVALLLVGATYLAIHFHIVRPMARVRHALIAQGSEGPYSPINYDEKDELGMLVQEFNQLSANLVETRERAVEAARAKQLFLANISHEIRTPMNGILGATSLMQDEGMSGKQAEYLSVIAHSSRGLMSLINNILDFSKMESNHLKLEEAPFDLQEVGRYVRDLMLPTIQNKPQLAFDFHYDKDCPHRFIGDAHRIEQVVLNLVSNALKFTDTGLVNLRVGINRQQERYAGVVISVVDTGVGIAPDKFDVIFDEFQQADTSTTRQFGGSGLGLAITKQLVELMGGEIFISSEVGRGSQFDVTLPLQIEEHSSDEKGREMLKEHADAFKGKHCLLVEDNAINMMIAEKMLCKFGFTVDKAIDGVEAIDKVSLQGYDIIFMDIQMPRMDGLEATRQIRASDGFNKRTPIVAMTANVLKDDIWRCISNGMQGHIGKPLRENDIFSVCVKAMSSEVEV</sequence>
<feature type="transmembrane region" description="Helical" evidence="16">
    <location>
        <begin position="12"/>
        <end position="35"/>
    </location>
</feature>
<dbReference type="CDD" id="cd16922">
    <property type="entry name" value="HATPase_EvgS-ArcB-TorS-like"/>
    <property type="match status" value="1"/>
</dbReference>
<dbReference type="Gene3D" id="3.30.450.20">
    <property type="entry name" value="PAS domain"/>
    <property type="match status" value="1"/>
</dbReference>
<dbReference type="GO" id="GO:0005524">
    <property type="term" value="F:ATP binding"/>
    <property type="evidence" value="ECO:0007669"/>
    <property type="project" value="UniProtKB-KW"/>
</dbReference>
<dbReference type="Gene3D" id="1.10.287.130">
    <property type="match status" value="1"/>
</dbReference>
<accession>A0A1T4UCR2</accession>
<dbReference type="PANTHER" id="PTHR45339">
    <property type="entry name" value="HYBRID SIGNAL TRANSDUCTION HISTIDINE KINASE J"/>
    <property type="match status" value="1"/>
</dbReference>
<evidence type="ECO:0000256" key="2">
    <source>
        <dbReference type="ARBA" id="ARBA00004533"/>
    </source>
</evidence>
<dbReference type="InterPro" id="IPR003660">
    <property type="entry name" value="HAMP_dom"/>
</dbReference>
<keyword evidence="12 16" id="KW-1133">Transmembrane helix</keyword>
<dbReference type="InterPro" id="IPR011006">
    <property type="entry name" value="CheY-like_superfamily"/>
</dbReference>
<dbReference type="CDD" id="cd00082">
    <property type="entry name" value="HisKA"/>
    <property type="match status" value="1"/>
</dbReference>
<dbReference type="EC" id="2.7.13.3" evidence="4"/>
<dbReference type="GO" id="GO:0000155">
    <property type="term" value="F:phosphorelay sensor kinase activity"/>
    <property type="evidence" value="ECO:0007669"/>
    <property type="project" value="InterPro"/>
</dbReference>
<comment type="catalytic activity">
    <reaction evidence="1">
        <text>ATP + protein L-histidine = ADP + protein N-phospho-L-histidine.</text>
        <dbReference type="EC" id="2.7.13.3"/>
    </reaction>
</comment>
<dbReference type="InterPro" id="IPR033479">
    <property type="entry name" value="dCache_1"/>
</dbReference>
<evidence type="ECO:0000256" key="11">
    <source>
        <dbReference type="ARBA" id="ARBA00022840"/>
    </source>
</evidence>
<dbReference type="PROSITE" id="PS50110">
    <property type="entry name" value="RESPONSE_REGULATORY"/>
    <property type="match status" value="1"/>
</dbReference>
<dbReference type="Proteomes" id="UP000190162">
    <property type="component" value="Unassembled WGS sequence"/>
</dbReference>
<dbReference type="CDD" id="cd12913">
    <property type="entry name" value="PDC1_MCP_like"/>
    <property type="match status" value="1"/>
</dbReference>
<dbReference type="PROSITE" id="PS50885">
    <property type="entry name" value="HAMP"/>
    <property type="match status" value="1"/>
</dbReference>
<dbReference type="SMART" id="SM00448">
    <property type="entry name" value="REC"/>
    <property type="match status" value="1"/>
</dbReference>
<dbReference type="CDD" id="cd06225">
    <property type="entry name" value="HAMP"/>
    <property type="match status" value="1"/>
</dbReference>
<gene>
    <name evidence="20" type="ORF">SAMN02745132_01416</name>
</gene>
<keyword evidence="11" id="KW-0067">ATP-binding</keyword>
<evidence type="ECO:0000256" key="10">
    <source>
        <dbReference type="ARBA" id="ARBA00022777"/>
    </source>
</evidence>
<dbReference type="GO" id="GO:0005886">
    <property type="term" value="C:plasma membrane"/>
    <property type="evidence" value="ECO:0007669"/>
    <property type="project" value="UniProtKB-SubCell"/>
</dbReference>
<evidence type="ECO:0000256" key="9">
    <source>
        <dbReference type="ARBA" id="ARBA00022741"/>
    </source>
</evidence>
<evidence type="ECO:0000313" key="21">
    <source>
        <dbReference type="Proteomes" id="UP000190162"/>
    </source>
</evidence>
<evidence type="ECO:0000256" key="5">
    <source>
        <dbReference type="ARBA" id="ARBA00022475"/>
    </source>
</evidence>
<protein>
    <recommendedName>
        <fullName evidence="4">histidine kinase</fullName>
        <ecNumber evidence="4">2.7.13.3</ecNumber>
    </recommendedName>
</protein>
<dbReference type="FunFam" id="1.10.287.130:FF:000004">
    <property type="entry name" value="Ethylene receptor 1"/>
    <property type="match status" value="1"/>
</dbReference>
<dbReference type="InterPro" id="IPR003661">
    <property type="entry name" value="HisK_dim/P_dom"/>
</dbReference>
<dbReference type="CDD" id="cd17546">
    <property type="entry name" value="REC_hyHK_CKI1_RcsC-like"/>
    <property type="match status" value="1"/>
</dbReference>
<dbReference type="Gene3D" id="6.10.340.10">
    <property type="match status" value="1"/>
</dbReference>
<dbReference type="PROSITE" id="PS50109">
    <property type="entry name" value="HIS_KIN"/>
    <property type="match status" value="1"/>
</dbReference>
<organism evidence="20 21">
    <name type="scientific">Enterovibrio nigricans DSM 22720</name>
    <dbReference type="NCBI Taxonomy" id="1121868"/>
    <lineage>
        <taxon>Bacteria</taxon>
        <taxon>Pseudomonadati</taxon>
        <taxon>Pseudomonadota</taxon>
        <taxon>Gammaproteobacteria</taxon>
        <taxon>Vibrionales</taxon>
        <taxon>Vibrionaceae</taxon>
        <taxon>Enterovibrio</taxon>
    </lineage>
</organism>
<keyword evidence="6 15" id="KW-0597">Phosphoprotein</keyword>
<dbReference type="SUPFAM" id="SSF52172">
    <property type="entry name" value="CheY-like"/>
    <property type="match status" value="1"/>
</dbReference>
<evidence type="ECO:0000256" key="3">
    <source>
        <dbReference type="ARBA" id="ARBA00004651"/>
    </source>
</evidence>
<dbReference type="Gene3D" id="3.30.565.10">
    <property type="entry name" value="Histidine kinase-like ATPase, C-terminal domain"/>
    <property type="match status" value="1"/>
</dbReference>
<dbReference type="InterPro" id="IPR036097">
    <property type="entry name" value="HisK_dim/P_sf"/>
</dbReference>
<keyword evidence="5" id="KW-1003">Cell membrane</keyword>
<keyword evidence="10 20" id="KW-0418">Kinase</keyword>
<dbReference type="InterPro" id="IPR004358">
    <property type="entry name" value="Sig_transdc_His_kin-like_C"/>
</dbReference>
<dbReference type="Pfam" id="PF02743">
    <property type="entry name" value="dCache_1"/>
    <property type="match status" value="1"/>
</dbReference>
<evidence type="ECO:0000256" key="13">
    <source>
        <dbReference type="ARBA" id="ARBA00023012"/>
    </source>
</evidence>
<dbReference type="SMART" id="SM00388">
    <property type="entry name" value="HisKA"/>
    <property type="match status" value="1"/>
</dbReference>
<dbReference type="PRINTS" id="PR00344">
    <property type="entry name" value="BCTRLSENSOR"/>
</dbReference>
<dbReference type="InterPro" id="IPR003594">
    <property type="entry name" value="HATPase_dom"/>
</dbReference>
<feature type="domain" description="Histidine kinase" evidence="17">
    <location>
        <begin position="460"/>
        <end position="682"/>
    </location>
</feature>
<dbReference type="InterPro" id="IPR029151">
    <property type="entry name" value="Sensor-like_sf"/>
</dbReference>
<evidence type="ECO:0000259" key="19">
    <source>
        <dbReference type="PROSITE" id="PS50885"/>
    </source>
</evidence>
<keyword evidence="14 16" id="KW-0472">Membrane</keyword>
<dbReference type="AlphaFoldDB" id="A0A1T4UCR2"/>
<dbReference type="PANTHER" id="PTHR45339:SF1">
    <property type="entry name" value="HYBRID SIGNAL TRANSDUCTION HISTIDINE KINASE J"/>
    <property type="match status" value="1"/>
</dbReference>
<reference evidence="21" key="1">
    <citation type="submission" date="2017-02" db="EMBL/GenBank/DDBJ databases">
        <authorList>
            <person name="Varghese N."/>
            <person name="Submissions S."/>
        </authorList>
    </citation>
    <scope>NUCLEOTIDE SEQUENCE [LARGE SCALE GENOMIC DNA]</scope>
    <source>
        <strain evidence="21">DSM 22720</strain>
    </source>
</reference>
<dbReference type="SMART" id="SM00387">
    <property type="entry name" value="HATPase_c"/>
    <property type="match status" value="1"/>
</dbReference>
<evidence type="ECO:0000313" key="20">
    <source>
        <dbReference type="EMBL" id="SKA50459.1"/>
    </source>
</evidence>
<evidence type="ECO:0000256" key="16">
    <source>
        <dbReference type="SAM" id="Phobius"/>
    </source>
</evidence>
<evidence type="ECO:0000256" key="12">
    <source>
        <dbReference type="ARBA" id="ARBA00022989"/>
    </source>
</evidence>
<evidence type="ECO:0000256" key="1">
    <source>
        <dbReference type="ARBA" id="ARBA00000085"/>
    </source>
</evidence>
<feature type="transmembrane region" description="Helical" evidence="16">
    <location>
        <begin position="372"/>
        <end position="391"/>
    </location>
</feature>
<evidence type="ECO:0000256" key="8">
    <source>
        <dbReference type="ARBA" id="ARBA00022692"/>
    </source>
</evidence>
<comment type="subcellular location">
    <subcellularLocation>
        <location evidence="2">Cell inner membrane</location>
    </subcellularLocation>
    <subcellularLocation>
        <location evidence="3">Cell membrane</location>
        <topology evidence="3">Multi-pass membrane protein</topology>
    </subcellularLocation>
</comment>
<evidence type="ECO:0000256" key="7">
    <source>
        <dbReference type="ARBA" id="ARBA00022679"/>
    </source>
</evidence>
<dbReference type="Pfam" id="PF02518">
    <property type="entry name" value="HATPase_c"/>
    <property type="match status" value="1"/>
</dbReference>
<evidence type="ECO:0000256" key="4">
    <source>
        <dbReference type="ARBA" id="ARBA00012438"/>
    </source>
</evidence>
<feature type="domain" description="Response regulatory" evidence="18">
    <location>
        <begin position="706"/>
        <end position="823"/>
    </location>
</feature>
<dbReference type="EMBL" id="FUXU01000012">
    <property type="protein sequence ID" value="SKA50459.1"/>
    <property type="molecule type" value="Genomic_DNA"/>
</dbReference>
<evidence type="ECO:0000259" key="17">
    <source>
        <dbReference type="PROSITE" id="PS50109"/>
    </source>
</evidence>
<name>A0A1T4UCR2_9GAMM</name>
<dbReference type="Gene3D" id="3.40.50.2300">
    <property type="match status" value="1"/>
</dbReference>
<dbReference type="FunFam" id="3.30.565.10:FF:000010">
    <property type="entry name" value="Sensor histidine kinase RcsC"/>
    <property type="match status" value="1"/>
</dbReference>
<proteinExistence type="predicted"/>
<dbReference type="SUPFAM" id="SSF55874">
    <property type="entry name" value="ATPase domain of HSP90 chaperone/DNA topoisomerase II/histidine kinase"/>
    <property type="match status" value="1"/>
</dbReference>
<dbReference type="SUPFAM" id="SSF47384">
    <property type="entry name" value="Homodimeric domain of signal transducing histidine kinase"/>
    <property type="match status" value="1"/>
</dbReference>
<dbReference type="InterPro" id="IPR001789">
    <property type="entry name" value="Sig_transdc_resp-reg_receiver"/>
</dbReference>
<keyword evidence="21" id="KW-1185">Reference proteome</keyword>
<evidence type="ECO:0000256" key="14">
    <source>
        <dbReference type="ARBA" id="ARBA00023136"/>
    </source>
</evidence>
<keyword evidence="8 16" id="KW-0812">Transmembrane</keyword>
<keyword evidence="13" id="KW-0902">Two-component regulatory system</keyword>
<feature type="domain" description="HAMP" evidence="19">
    <location>
        <begin position="417"/>
        <end position="445"/>
    </location>
</feature>
<keyword evidence="9" id="KW-0547">Nucleotide-binding</keyword>
<evidence type="ECO:0000256" key="6">
    <source>
        <dbReference type="ARBA" id="ARBA00022553"/>
    </source>
</evidence>
<keyword evidence="7" id="KW-0808">Transferase</keyword>
<evidence type="ECO:0000259" key="18">
    <source>
        <dbReference type="PROSITE" id="PS50110"/>
    </source>
</evidence>
<evidence type="ECO:0000256" key="15">
    <source>
        <dbReference type="PROSITE-ProRule" id="PRU00169"/>
    </source>
</evidence>